<dbReference type="PROSITE" id="PS00028">
    <property type="entry name" value="ZINC_FINGER_C2H2_1"/>
    <property type="match status" value="1"/>
</dbReference>
<comment type="caution">
    <text evidence="4">The sequence shown here is derived from an EMBL/GenBank/DDBJ whole genome shotgun (WGS) entry which is preliminary data.</text>
</comment>
<keyword evidence="5" id="KW-1185">Reference proteome</keyword>
<keyword evidence="1" id="KW-0863">Zinc-finger</keyword>
<evidence type="ECO:0000256" key="1">
    <source>
        <dbReference type="PROSITE-ProRule" id="PRU00042"/>
    </source>
</evidence>
<feature type="compositionally biased region" description="Basic and acidic residues" evidence="2">
    <location>
        <begin position="113"/>
        <end position="126"/>
    </location>
</feature>
<evidence type="ECO:0000259" key="3">
    <source>
        <dbReference type="PROSITE" id="PS50157"/>
    </source>
</evidence>
<dbReference type="InterPro" id="IPR013087">
    <property type="entry name" value="Znf_C2H2_type"/>
</dbReference>
<keyword evidence="1" id="KW-0479">Metal-binding</keyword>
<dbReference type="Gene3D" id="3.30.160.60">
    <property type="entry name" value="Classic Zinc Finger"/>
    <property type="match status" value="1"/>
</dbReference>
<keyword evidence="1" id="KW-0862">Zinc</keyword>
<evidence type="ECO:0000256" key="2">
    <source>
        <dbReference type="SAM" id="MobiDB-lite"/>
    </source>
</evidence>
<evidence type="ECO:0000313" key="4">
    <source>
        <dbReference type="EMBL" id="CAH3158248.1"/>
    </source>
</evidence>
<protein>
    <recommendedName>
        <fullName evidence="3">C2H2-type domain-containing protein</fullName>
    </recommendedName>
</protein>
<accession>A0ABN8Q9E0</accession>
<feature type="region of interest" description="Disordered" evidence="2">
    <location>
        <begin position="86"/>
        <end position="133"/>
    </location>
</feature>
<proteinExistence type="predicted"/>
<reference evidence="4 5" key="1">
    <citation type="submission" date="2022-05" db="EMBL/GenBank/DDBJ databases">
        <authorList>
            <consortium name="Genoscope - CEA"/>
            <person name="William W."/>
        </authorList>
    </citation>
    <scope>NUCLEOTIDE SEQUENCE [LARGE SCALE GENOMIC DNA]</scope>
</reference>
<sequence>MAITYPRPCPICGTKIKNRGNFFRHKKYCGTNTRAPCLHCEKTFCRKDKMVAHVKKCHSEAAKRKAEESAELLRLELLNSGKIPRLDVEEQTGGAVSTRGTKRSAEDSNPDVKMAKREPESSETKTDGGTGPLFQANIAKMGTPKKWKKGKVIDQKFTFTLDYVRDPKPEEDLGVEAVYALTEGMDTMVEDMEIDLKNYDLALQIGSKEHFKESSNTGETWHIPADDYFHRLQMTQSMLDHIARVLNSGEFISSDRGFSASMTLLRRDVKGGKRAGYKPGAKIWEEVVKELRCVHEIKNKDKLCCGRAIVVMREYAKKKQVKRTVTKIFAKIEARTASN</sequence>
<dbReference type="EMBL" id="CALNXK010000110">
    <property type="protein sequence ID" value="CAH3158248.1"/>
    <property type="molecule type" value="Genomic_DNA"/>
</dbReference>
<name>A0ABN8Q9E0_9CNID</name>
<dbReference type="Proteomes" id="UP001159405">
    <property type="component" value="Unassembled WGS sequence"/>
</dbReference>
<gene>
    <name evidence="4" type="ORF">PLOB_00003112</name>
</gene>
<dbReference type="PROSITE" id="PS50157">
    <property type="entry name" value="ZINC_FINGER_C2H2_2"/>
    <property type="match status" value="1"/>
</dbReference>
<organism evidence="4 5">
    <name type="scientific">Porites lobata</name>
    <dbReference type="NCBI Taxonomy" id="104759"/>
    <lineage>
        <taxon>Eukaryota</taxon>
        <taxon>Metazoa</taxon>
        <taxon>Cnidaria</taxon>
        <taxon>Anthozoa</taxon>
        <taxon>Hexacorallia</taxon>
        <taxon>Scleractinia</taxon>
        <taxon>Fungiina</taxon>
        <taxon>Poritidae</taxon>
        <taxon>Porites</taxon>
    </lineage>
</organism>
<feature type="domain" description="C2H2-type" evidence="3">
    <location>
        <begin position="35"/>
        <end position="63"/>
    </location>
</feature>
<evidence type="ECO:0000313" key="5">
    <source>
        <dbReference type="Proteomes" id="UP001159405"/>
    </source>
</evidence>